<dbReference type="GO" id="GO:0007131">
    <property type="term" value="P:reciprocal meiotic recombination"/>
    <property type="evidence" value="ECO:0007669"/>
    <property type="project" value="InterPro"/>
</dbReference>
<dbReference type="AlphaFoldDB" id="A0A4P9ZX40"/>
<comment type="subcellular location">
    <subcellularLocation>
        <location evidence="1 7">Nucleus</location>
    </subcellularLocation>
</comment>
<gene>
    <name evidence="11" type="ORF">BJ085DRAFT_36293</name>
</gene>
<evidence type="ECO:0000259" key="10">
    <source>
        <dbReference type="Pfam" id="PF18517"/>
    </source>
</evidence>
<name>A0A4P9ZX40_9FUNG</name>
<feature type="domain" description="Mnd1 HTH" evidence="9">
    <location>
        <begin position="28"/>
        <end position="87"/>
    </location>
</feature>
<protein>
    <recommendedName>
        <fullName evidence="7">Meiotic nuclear division protein 1</fullName>
    </recommendedName>
</protein>
<dbReference type="STRING" id="215637.A0A4P9ZX40"/>
<keyword evidence="5 7" id="KW-0539">Nucleus</keyword>
<accession>A0A4P9ZX40</accession>
<keyword evidence="4" id="KW-0233">DNA recombination</keyword>
<evidence type="ECO:0000313" key="11">
    <source>
        <dbReference type="EMBL" id="RKP38255.1"/>
    </source>
</evidence>
<keyword evidence="6" id="KW-0469">Meiosis</keyword>
<comment type="similarity">
    <text evidence="2 7">Belongs to the MND1 family.</text>
</comment>
<dbReference type="PIRSF" id="PIRSF026991">
    <property type="entry name" value="Mnd1"/>
    <property type="match status" value="1"/>
</dbReference>
<proteinExistence type="inferred from homology"/>
<dbReference type="PANTHER" id="PTHR31398:SF0">
    <property type="entry name" value="MEIOTIC NUCLEAR DIVISION PROTEIN 1 HOMOLOG"/>
    <property type="match status" value="1"/>
</dbReference>
<evidence type="ECO:0000256" key="4">
    <source>
        <dbReference type="ARBA" id="ARBA00023172"/>
    </source>
</evidence>
<dbReference type="PANTHER" id="PTHR31398">
    <property type="entry name" value="MEIOTIC NUCLEAR DIVISION PROTEIN 1 HOMOLOG"/>
    <property type="match status" value="1"/>
</dbReference>
<feature type="coiled-coil region" evidence="8">
    <location>
        <begin position="91"/>
        <end position="118"/>
    </location>
</feature>
<evidence type="ECO:0000313" key="12">
    <source>
        <dbReference type="Proteomes" id="UP000268162"/>
    </source>
</evidence>
<evidence type="ECO:0000256" key="7">
    <source>
        <dbReference type="PIRNR" id="PIRNR026991"/>
    </source>
</evidence>
<sequence>MSPPPQRQYSLLDMSKRGLSLAEKRQRLEEIFYETKDFFQLKELEKIAPKTKGIVVQSVKEVLQSLVDDNIVQGEKIGTSNYFWSFPSTALKSRKRKIDDLEKEFSQLQKRNEDLKSGIETAQQGREDSNDRTELLRELEDIEKLHSTNKSELHKFSECDPVLLKAKDAAAEAAKDSANRWTDNIFILQSYCQNQFQITNSDFSANFGIPEDFDSIP</sequence>
<dbReference type="GO" id="GO:0003690">
    <property type="term" value="F:double-stranded DNA binding"/>
    <property type="evidence" value="ECO:0007669"/>
    <property type="project" value="InterPro"/>
</dbReference>
<keyword evidence="3 8" id="KW-0175">Coiled coil</keyword>
<comment type="function">
    <text evidence="7">Required for proper homologous chromosome pairing and efficient cross-over and intragenic recombination during meiosis.</text>
</comment>
<keyword evidence="12" id="KW-1185">Reference proteome</keyword>
<evidence type="ECO:0000256" key="5">
    <source>
        <dbReference type="ARBA" id="ARBA00023242"/>
    </source>
</evidence>
<dbReference type="Proteomes" id="UP000268162">
    <property type="component" value="Unassembled WGS sequence"/>
</dbReference>
<evidence type="ECO:0000256" key="8">
    <source>
        <dbReference type="SAM" id="Coils"/>
    </source>
</evidence>
<evidence type="ECO:0000256" key="1">
    <source>
        <dbReference type="ARBA" id="ARBA00004123"/>
    </source>
</evidence>
<dbReference type="Pfam" id="PF18517">
    <property type="entry name" value="LZ3wCH"/>
    <property type="match status" value="1"/>
</dbReference>
<dbReference type="InterPro" id="IPR040661">
    <property type="entry name" value="LZ3wCH"/>
</dbReference>
<dbReference type="InterPro" id="IPR005647">
    <property type="entry name" value="Mnd1"/>
</dbReference>
<feature type="domain" description="Leucine zipper with capping helix" evidence="10">
    <location>
        <begin position="163"/>
        <end position="214"/>
    </location>
</feature>
<dbReference type="Pfam" id="PF03962">
    <property type="entry name" value="Mnd1"/>
    <property type="match status" value="1"/>
</dbReference>
<dbReference type="EMBL" id="ML002387">
    <property type="protein sequence ID" value="RKP38255.1"/>
    <property type="molecule type" value="Genomic_DNA"/>
</dbReference>
<evidence type="ECO:0000256" key="3">
    <source>
        <dbReference type="ARBA" id="ARBA00023054"/>
    </source>
</evidence>
<evidence type="ECO:0000256" key="6">
    <source>
        <dbReference type="ARBA" id="ARBA00023254"/>
    </source>
</evidence>
<dbReference type="GO" id="GO:0005634">
    <property type="term" value="C:nucleus"/>
    <property type="evidence" value="ECO:0007669"/>
    <property type="project" value="UniProtKB-SubCell"/>
</dbReference>
<reference evidence="12" key="1">
    <citation type="journal article" date="2018" name="Nat. Microbiol.">
        <title>Leveraging single-cell genomics to expand the fungal tree of life.</title>
        <authorList>
            <person name="Ahrendt S.R."/>
            <person name="Quandt C.A."/>
            <person name="Ciobanu D."/>
            <person name="Clum A."/>
            <person name="Salamov A."/>
            <person name="Andreopoulos B."/>
            <person name="Cheng J.F."/>
            <person name="Woyke T."/>
            <person name="Pelin A."/>
            <person name="Henrissat B."/>
            <person name="Reynolds N.K."/>
            <person name="Benny G.L."/>
            <person name="Smith M.E."/>
            <person name="James T.Y."/>
            <person name="Grigoriev I.V."/>
        </authorList>
    </citation>
    <scope>NUCLEOTIDE SEQUENCE [LARGE SCALE GENOMIC DNA]</scope>
    <source>
        <strain evidence="12">RSA 468</strain>
    </source>
</reference>
<evidence type="ECO:0000256" key="2">
    <source>
        <dbReference type="ARBA" id="ARBA00005981"/>
    </source>
</evidence>
<dbReference type="InterPro" id="IPR040453">
    <property type="entry name" value="Mnd1_HTH"/>
</dbReference>
<evidence type="ECO:0000259" key="9">
    <source>
        <dbReference type="Pfam" id="PF03962"/>
    </source>
</evidence>
<organism evidence="11 12">
    <name type="scientific">Dimargaris cristalligena</name>
    <dbReference type="NCBI Taxonomy" id="215637"/>
    <lineage>
        <taxon>Eukaryota</taxon>
        <taxon>Fungi</taxon>
        <taxon>Fungi incertae sedis</taxon>
        <taxon>Zoopagomycota</taxon>
        <taxon>Kickxellomycotina</taxon>
        <taxon>Dimargaritomycetes</taxon>
        <taxon>Dimargaritales</taxon>
        <taxon>Dimargaritaceae</taxon>
        <taxon>Dimargaris</taxon>
    </lineage>
</organism>